<dbReference type="GO" id="GO:0006633">
    <property type="term" value="P:fatty acid biosynthetic process"/>
    <property type="evidence" value="ECO:0007669"/>
    <property type="project" value="TreeGrafter"/>
</dbReference>
<gene>
    <name evidence="3" type="ORF">S01H1_65648</name>
</gene>
<dbReference type="GO" id="GO:0004315">
    <property type="term" value="F:3-oxoacyl-[acyl-carrier-protein] synthase activity"/>
    <property type="evidence" value="ECO:0007669"/>
    <property type="project" value="TreeGrafter"/>
</dbReference>
<feature type="domain" description="Ketosynthase family 3 (KS3)" evidence="2">
    <location>
        <begin position="1"/>
        <end position="147"/>
    </location>
</feature>
<dbReference type="EMBL" id="BARS01043352">
    <property type="protein sequence ID" value="GAG38748.1"/>
    <property type="molecule type" value="Genomic_DNA"/>
</dbReference>
<keyword evidence="1" id="KW-0808">Transferase</keyword>
<dbReference type="InterPro" id="IPR016039">
    <property type="entry name" value="Thiolase-like"/>
</dbReference>
<dbReference type="PROSITE" id="PS52004">
    <property type="entry name" value="KS3_2"/>
    <property type="match status" value="1"/>
</dbReference>
<evidence type="ECO:0000256" key="1">
    <source>
        <dbReference type="ARBA" id="ARBA00022679"/>
    </source>
</evidence>
<dbReference type="GO" id="GO:0005829">
    <property type="term" value="C:cytosol"/>
    <property type="evidence" value="ECO:0007669"/>
    <property type="project" value="TreeGrafter"/>
</dbReference>
<dbReference type="PANTHER" id="PTHR11712:SF336">
    <property type="entry name" value="3-OXOACYL-[ACYL-CARRIER-PROTEIN] SYNTHASE, MITOCHONDRIAL"/>
    <property type="match status" value="1"/>
</dbReference>
<protein>
    <recommendedName>
        <fullName evidence="2">Ketosynthase family 3 (KS3) domain-containing protein</fullName>
    </recommendedName>
</protein>
<dbReference type="Gene3D" id="3.40.47.10">
    <property type="match status" value="1"/>
</dbReference>
<feature type="non-terminal residue" evidence="3">
    <location>
        <position position="1"/>
    </location>
</feature>
<dbReference type="PANTHER" id="PTHR11712">
    <property type="entry name" value="POLYKETIDE SYNTHASE-RELATED"/>
    <property type="match status" value="1"/>
</dbReference>
<evidence type="ECO:0000313" key="3">
    <source>
        <dbReference type="EMBL" id="GAG38748.1"/>
    </source>
</evidence>
<dbReference type="InterPro" id="IPR020841">
    <property type="entry name" value="PKS_Beta-ketoAc_synthase_dom"/>
</dbReference>
<dbReference type="InterPro" id="IPR014031">
    <property type="entry name" value="Ketoacyl_synth_C"/>
</dbReference>
<dbReference type="FunFam" id="3.40.47.10:FF:000029">
    <property type="entry name" value="3-oxoacyl-[acyl-carrier-protein] synthase 1"/>
    <property type="match status" value="1"/>
</dbReference>
<dbReference type="SUPFAM" id="SSF53901">
    <property type="entry name" value="Thiolase-like"/>
    <property type="match status" value="1"/>
</dbReference>
<dbReference type="Pfam" id="PF02801">
    <property type="entry name" value="Ketoacyl-synt_C"/>
    <property type="match status" value="1"/>
</dbReference>
<dbReference type="AlphaFoldDB" id="X0XQ10"/>
<name>X0XQ10_9ZZZZ</name>
<evidence type="ECO:0000259" key="2">
    <source>
        <dbReference type="PROSITE" id="PS52004"/>
    </source>
</evidence>
<proteinExistence type="predicted"/>
<comment type="caution">
    <text evidence="3">The sequence shown here is derived from an EMBL/GenBank/DDBJ whole genome shotgun (WGS) entry which is preliminary data.</text>
</comment>
<accession>X0XQ10</accession>
<sequence>GYHITAPLPGGDGAANAMKDALKDAGLDKEKVDYVNAHGTSTELNDIAESTAIKSVFGEYAYELAVSSTKSNLGHSLGASGAIELVVTAKSIEKSIIPPTINLENQDERCDLKMDYVPNEARPAEVNVAISNSLGFGGHNACLVIGKI</sequence>
<organism evidence="3">
    <name type="scientific">marine sediment metagenome</name>
    <dbReference type="NCBI Taxonomy" id="412755"/>
    <lineage>
        <taxon>unclassified sequences</taxon>
        <taxon>metagenomes</taxon>
        <taxon>ecological metagenomes</taxon>
    </lineage>
</organism>
<reference evidence="3" key="1">
    <citation type="journal article" date="2014" name="Front. Microbiol.">
        <title>High frequency of phylogenetically diverse reductive dehalogenase-homologous genes in deep subseafloor sedimentary metagenomes.</title>
        <authorList>
            <person name="Kawai M."/>
            <person name="Futagami T."/>
            <person name="Toyoda A."/>
            <person name="Takaki Y."/>
            <person name="Nishi S."/>
            <person name="Hori S."/>
            <person name="Arai W."/>
            <person name="Tsubouchi T."/>
            <person name="Morono Y."/>
            <person name="Uchiyama I."/>
            <person name="Ito T."/>
            <person name="Fujiyama A."/>
            <person name="Inagaki F."/>
            <person name="Takami H."/>
        </authorList>
    </citation>
    <scope>NUCLEOTIDE SEQUENCE</scope>
    <source>
        <strain evidence="3">Expedition CK06-06</strain>
    </source>
</reference>
<dbReference type="InterPro" id="IPR000794">
    <property type="entry name" value="Beta-ketoacyl_synthase"/>
</dbReference>